<reference evidence="2 3" key="1">
    <citation type="submission" date="2021-03" db="EMBL/GenBank/DDBJ databases">
        <title>Haloterrigena longa sp. nov. and Haloterrigena limicola sp. nov., extremely halophilic archaea isolated from a salt lake.</title>
        <authorList>
            <person name="Henglin C."/>
        </authorList>
    </citation>
    <scope>NUCLEOTIDE SEQUENCE [LARGE SCALE GENOMIC DNA]</scope>
    <source>
        <strain evidence="2 3">KZCA68</strain>
    </source>
</reference>
<keyword evidence="1" id="KW-1133">Transmembrane helix</keyword>
<evidence type="ECO:0000256" key="1">
    <source>
        <dbReference type="SAM" id="Phobius"/>
    </source>
</evidence>
<feature type="transmembrane region" description="Helical" evidence="1">
    <location>
        <begin position="63"/>
        <end position="83"/>
    </location>
</feature>
<protein>
    <submittedName>
        <fullName evidence="2">Uncharacterized protein</fullName>
    </submittedName>
</protein>
<dbReference type="RefSeq" id="WP_207289890.1">
    <property type="nucleotide sequence ID" value="NZ_CP071462.1"/>
</dbReference>
<dbReference type="EMBL" id="CP071462">
    <property type="protein sequence ID" value="QSX00170.1"/>
    <property type="molecule type" value="Genomic_DNA"/>
</dbReference>
<name>A0A8A2VDP6_9EURY</name>
<dbReference type="AlphaFoldDB" id="A0A8A2VDP6"/>
<sequence>MGTRTDAALAILVLVAVGLAFVAVDASVWWPALVLGGLGTIGFELAAARAYETVRDYWERPAVQGLCVGLALLGVVIGAWVAASSVLSFALGSLLTYLAYLVVVPFVR</sequence>
<dbReference type="GeneID" id="63186474"/>
<keyword evidence="1" id="KW-0812">Transmembrane</keyword>
<organism evidence="2 3">
    <name type="scientific">Haloterrigena alkaliphila</name>
    <dbReference type="NCBI Taxonomy" id="2816475"/>
    <lineage>
        <taxon>Archaea</taxon>
        <taxon>Methanobacteriati</taxon>
        <taxon>Methanobacteriota</taxon>
        <taxon>Stenosarchaea group</taxon>
        <taxon>Halobacteria</taxon>
        <taxon>Halobacteriales</taxon>
        <taxon>Natrialbaceae</taxon>
        <taxon>Haloterrigena</taxon>
    </lineage>
</organism>
<feature type="transmembrane region" description="Helical" evidence="1">
    <location>
        <begin position="30"/>
        <end position="51"/>
    </location>
</feature>
<proteinExistence type="predicted"/>
<accession>A0A8A2VDP6</accession>
<gene>
    <name evidence="2" type="ORF">J0X25_04175</name>
</gene>
<evidence type="ECO:0000313" key="2">
    <source>
        <dbReference type="EMBL" id="QSX00170.1"/>
    </source>
</evidence>
<dbReference type="Proteomes" id="UP000663203">
    <property type="component" value="Chromosome"/>
</dbReference>
<dbReference type="KEGG" id="hakz:J0X25_04175"/>
<feature type="transmembrane region" description="Helical" evidence="1">
    <location>
        <begin position="89"/>
        <end position="107"/>
    </location>
</feature>
<keyword evidence="3" id="KW-1185">Reference proteome</keyword>
<evidence type="ECO:0000313" key="3">
    <source>
        <dbReference type="Proteomes" id="UP000663203"/>
    </source>
</evidence>
<keyword evidence="1" id="KW-0472">Membrane</keyword>
<feature type="transmembrane region" description="Helical" evidence="1">
    <location>
        <begin position="7"/>
        <end position="24"/>
    </location>
</feature>